<dbReference type="PANTHER" id="PTHR18867">
    <property type="entry name" value="RAD50"/>
    <property type="match status" value="1"/>
</dbReference>
<proteinExistence type="predicted"/>
<accession>A0A7S1IFS8</accession>
<dbReference type="GO" id="GO:0007004">
    <property type="term" value="P:telomere maintenance via telomerase"/>
    <property type="evidence" value="ECO:0007669"/>
    <property type="project" value="TreeGrafter"/>
</dbReference>
<dbReference type="GO" id="GO:0043047">
    <property type="term" value="F:single-stranded telomeric DNA binding"/>
    <property type="evidence" value="ECO:0007669"/>
    <property type="project" value="TreeGrafter"/>
</dbReference>
<dbReference type="AlphaFoldDB" id="A0A7S1IFS8"/>
<dbReference type="GO" id="GO:0000794">
    <property type="term" value="C:condensed nuclear chromosome"/>
    <property type="evidence" value="ECO:0007669"/>
    <property type="project" value="TreeGrafter"/>
</dbReference>
<protein>
    <submittedName>
        <fullName evidence="3">Uncharacterized protein</fullName>
    </submittedName>
</protein>
<name>A0A7S1IFS8_9EUGL</name>
<dbReference type="GO" id="GO:0070192">
    <property type="term" value="P:chromosome organization involved in meiotic cell cycle"/>
    <property type="evidence" value="ECO:0007669"/>
    <property type="project" value="TreeGrafter"/>
</dbReference>
<dbReference type="GO" id="GO:0051880">
    <property type="term" value="F:G-quadruplex DNA binding"/>
    <property type="evidence" value="ECO:0007669"/>
    <property type="project" value="TreeGrafter"/>
</dbReference>
<dbReference type="GO" id="GO:0030870">
    <property type="term" value="C:Mre11 complex"/>
    <property type="evidence" value="ECO:0007669"/>
    <property type="project" value="TreeGrafter"/>
</dbReference>
<feature type="compositionally biased region" description="Basic and acidic residues" evidence="2">
    <location>
        <begin position="355"/>
        <end position="365"/>
    </location>
</feature>
<feature type="coiled-coil region" evidence="1">
    <location>
        <begin position="279"/>
        <end position="320"/>
    </location>
</feature>
<feature type="region of interest" description="Disordered" evidence="2">
    <location>
        <begin position="348"/>
        <end position="387"/>
    </location>
</feature>
<evidence type="ECO:0000256" key="1">
    <source>
        <dbReference type="SAM" id="Coils"/>
    </source>
</evidence>
<dbReference type="GO" id="GO:0003691">
    <property type="term" value="F:double-stranded telomeric DNA binding"/>
    <property type="evidence" value="ECO:0007669"/>
    <property type="project" value="TreeGrafter"/>
</dbReference>
<dbReference type="SUPFAM" id="SSF58100">
    <property type="entry name" value="Bacterial hemolysins"/>
    <property type="match status" value="1"/>
</dbReference>
<sequence>MKDLRPLTRTPSANPANRFAERRQIRSAGAVRSAPDAAMLAVLKSDVLSVQRRIDTLSIDRPPPGITHTMQQQEKLMLSLMAGDDEDEVLETKAKLLEHLLTKVHELSTALAHVVAKAGVVAPFQEGCPLFTRQAAEEAMDMAALRRRPPSAAEYNPRGGGPPRNPTPPIPLSMPYGKFSKGHGSFIDVFLALSDALAAISVEGYDCSKTTPVDLDAEKNKAVDALRSDYEQQIKQLIEQHAIDMSKAEAEHDLQMKACFGELEDLQMQMAGAAGKDKKGVMEKTAKDIGAQLKELQQENDTLLRQLDSLKAEMEAQKINEAEATYAAFGGVLDTKLMQSLGFNVEIPEASKPTDNGDARYDGRRGSLMSNAGGPPNLQLGKGKKGTDENETAKLMKQLEKKVEAYSSTLKRQNQVLHEVQNTLPGMMQKRDNEVENLHTEIQNLQQRVAVLIDDRDTHLAKTRKSLRDKQAEVICLRAELNDSLKEQKSQLQLVEEDHRAMKSLPILMTPNRPAPITVVQKMNHQTTNILKLEQQLAESMKVADRAERQVDSLTVELSHMKQANEQLKTQVRALTQQTAEAEWTLEMKSSELEDAQAKLKQTVERMQRNADASGLVYERSKRMELQLHKANDTIEALGQSRIEFERSVQEDSDRKEQETSRLLSSKETARGILEEALRQKDKDLQWSETKLAQMKEQCATTKDKLKKTAKHALDLFELGTLLMSIQFSVLNPLSQDHKASALKAQLVGLGQDLTAMHSQVDDSWLAHISALQNERRWLESILDGEKPPESPHKAQ</sequence>
<keyword evidence="1" id="KW-0175">Coiled coil</keyword>
<feature type="coiled-coil region" evidence="1">
    <location>
        <begin position="530"/>
        <end position="613"/>
    </location>
</feature>
<organism evidence="3">
    <name type="scientific">Eutreptiella gymnastica</name>
    <dbReference type="NCBI Taxonomy" id="73025"/>
    <lineage>
        <taxon>Eukaryota</taxon>
        <taxon>Discoba</taxon>
        <taxon>Euglenozoa</taxon>
        <taxon>Euglenida</taxon>
        <taxon>Spirocuta</taxon>
        <taxon>Euglenophyceae</taxon>
        <taxon>Eutreptiales</taxon>
        <taxon>Eutreptiaceae</taxon>
        <taxon>Eutreptiella</taxon>
    </lineage>
</organism>
<dbReference type="PANTHER" id="PTHR18867:SF12">
    <property type="entry name" value="DNA REPAIR PROTEIN RAD50"/>
    <property type="match status" value="1"/>
</dbReference>
<feature type="coiled-coil region" evidence="1">
    <location>
        <begin position="396"/>
        <end position="505"/>
    </location>
</feature>
<evidence type="ECO:0000313" key="3">
    <source>
        <dbReference type="EMBL" id="CAD9010636.1"/>
    </source>
</evidence>
<dbReference type="EMBL" id="HBGA01058847">
    <property type="protein sequence ID" value="CAD9010636.1"/>
    <property type="molecule type" value="Transcribed_RNA"/>
</dbReference>
<dbReference type="GO" id="GO:0000722">
    <property type="term" value="P:telomere maintenance via recombination"/>
    <property type="evidence" value="ECO:0007669"/>
    <property type="project" value="TreeGrafter"/>
</dbReference>
<dbReference type="GO" id="GO:0006302">
    <property type="term" value="P:double-strand break repair"/>
    <property type="evidence" value="ECO:0007669"/>
    <property type="project" value="TreeGrafter"/>
</dbReference>
<feature type="region of interest" description="Disordered" evidence="2">
    <location>
        <begin position="148"/>
        <end position="169"/>
    </location>
</feature>
<evidence type="ECO:0000256" key="2">
    <source>
        <dbReference type="SAM" id="MobiDB-lite"/>
    </source>
</evidence>
<gene>
    <name evidence="3" type="ORF">EGYM00392_LOCUS21733</name>
</gene>
<reference evidence="3" key="1">
    <citation type="submission" date="2021-01" db="EMBL/GenBank/DDBJ databases">
        <authorList>
            <person name="Corre E."/>
            <person name="Pelletier E."/>
            <person name="Niang G."/>
            <person name="Scheremetjew M."/>
            <person name="Finn R."/>
            <person name="Kale V."/>
            <person name="Holt S."/>
            <person name="Cochrane G."/>
            <person name="Meng A."/>
            <person name="Brown T."/>
            <person name="Cohen L."/>
        </authorList>
    </citation>
    <scope>NUCLEOTIDE SEQUENCE</scope>
    <source>
        <strain evidence="3">NIES-381</strain>
    </source>
</reference>